<feature type="region of interest" description="Disordered" evidence="8">
    <location>
        <begin position="474"/>
        <end position="598"/>
    </location>
</feature>
<evidence type="ECO:0000256" key="2">
    <source>
        <dbReference type="ARBA" id="ARBA00007779"/>
    </source>
</evidence>
<feature type="domain" description="CSC1/OSCA1-like N-terminal transmembrane" evidence="11">
    <location>
        <begin position="68"/>
        <end position="230"/>
    </location>
</feature>
<evidence type="ECO:0000259" key="11">
    <source>
        <dbReference type="Pfam" id="PF13967"/>
    </source>
</evidence>
<evidence type="ECO:0000259" key="10">
    <source>
        <dbReference type="Pfam" id="PF02714"/>
    </source>
</evidence>
<feature type="transmembrane region" description="Helical" evidence="9">
    <location>
        <begin position="1285"/>
        <end position="1307"/>
    </location>
</feature>
<dbReference type="EMBL" id="SIDB01000012">
    <property type="protein sequence ID" value="KAI3425049.1"/>
    <property type="molecule type" value="Genomic_DNA"/>
</dbReference>
<evidence type="ECO:0000256" key="8">
    <source>
        <dbReference type="SAM" id="MobiDB-lite"/>
    </source>
</evidence>
<keyword evidence="14" id="KW-1185">Reference proteome</keyword>
<feature type="compositionally biased region" description="Low complexity" evidence="8">
    <location>
        <begin position="688"/>
        <end position="700"/>
    </location>
</feature>
<evidence type="ECO:0000313" key="13">
    <source>
        <dbReference type="EMBL" id="KAI3425049.1"/>
    </source>
</evidence>
<dbReference type="Pfam" id="PF14703">
    <property type="entry name" value="PHM7_cyt"/>
    <property type="match status" value="1"/>
</dbReference>
<dbReference type="InterPro" id="IPR045122">
    <property type="entry name" value="Csc1-like"/>
</dbReference>
<evidence type="ECO:0000313" key="14">
    <source>
        <dbReference type="Proteomes" id="UP001055712"/>
    </source>
</evidence>
<feature type="compositionally biased region" description="Polar residues" evidence="8">
    <location>
        <begin position="499"/>
        <end position="511"/>
    </location>
</feature>
<feature type="transmembrane region" description="Helical" evidence="9">
    <location>
        <begin position="69"/>
        <end position="89"/>
    </location>
</feature>
<feature type="region of interest" description="Disordered" evidence="8">
    <location>
        <begin position="434"/>
        <end position="455"/>
    </location>
</feature>
<accession>A0A9D4YTE3</accession>
<evidence type="ECO:0000256" key="7">
    <source>
        <dbReference type="SAM" id="Coils"/>
    </source>
</evidence>
<feature type="transmembrane region" description="Helical" evidence="9">
    <location>
        <begin position="1413"/>
        <end position="1438"/>
    </location>
</feature>
<feature type="transmembrane region" description="Helical" evidence="9">
    <location>
        <begin position="1364"/>
        <end position="1393"/>
    </location>
</feature>
<feature type="compositionally biased region" description="Low complexity" evidence="8">
    <location>
        <begin position="439"/>
        <end position="454"/>
    </location>
</feature>
<dbReference type="PANTHER" id="PTHR13018:SF5">
    <property type="entry name" value="RE44586P"/>
    <property type="match status" value="1"/>
</dbReference>
<dbReference type="Pfam" id="PF13967">
    <property type="entry name" value="RSN1_TM"/>
    <property type="match status" value="1"/>
</dbReference>
<feature type="coiled-coil region" evidence="7">
    <location>
        <begin position="1061"/>
        <end position="1088"/>
    </location>
</feature>
<feature type="transmembrane region" description="Helical" evidence="9">
    <location>
        <begin position="1445"/>
        <end position="1463"/>
    </location>
</feature>
<dbReference type="Proteomes" id="UP001055712">
    <property type="component" value="Unassembled WGS sequence"/>
</dbReference>
<organism evidence="13 14">
    <name type="scientific">Chlorella vulgaris</name>
    <name type="common">Green alga</name>
    <dbReference type="NCBI Taxonomy" id="3077"/>
    <lineage>
        <taxon>Eukaryota</taxon>
        <taxon>Viridiplantae</taxon>
        <taxon>Chlorophyta</taxon>
        <taxon>core chlorophytes</taxon>
        <taxon>Trebouxiophyceae</taxon>
        <taxon>Chlorellales</taxon>
        <taxon>Chlorellaceae</taxon>
        <taxon>Chlorella clade</taxon>
        <taxon>Chlorella</taxon>
    </lineage>
</organism>
<feature type="transmembrane region" description="Helical" evidence="9">
    <location>
        <begin position="147"/>
        <end position="171"/>
    </location>
</feature>
<feature type="region of interest" description="Disordered" evidence="8">
    <location>
        <begin position="922"/>
        <end position="941"/>
    </location>
</feature>
<keyword evidence="4 9" id="KW-0812">Transmembrane</keyword>
<dbReference type="Pfam" id="PF02714">
    <property type="entry name" value="RSN1_7TM"/>
    <property type="match status" value="1"/>
</dbReference>
<comment type="similarity">
    <text evidence="2">Belongs to the CSC1 (TC 1.A.17) family.</text>
</comment>
<keyword evidence="7" id="KW-0175">Coiled coil</keyword>
<evidence type="ECO:0000256" key="3">
    <source>
        <dbReference type="ARBA" id="ARBA00022448"/>
    </source>
</evidence>
<feature type="transmembrane region" description="Helical" evidence="9">
    <location>
        <begin position="211"/>
        <end position="230"/>
    </location>
</feature>
<feature type="transmembrane region" description="Helical" evidence="9">
    <location>
        <begin position="1212"/>
        <end position="1234"/>
    </location>
</feature>
<dbReference type="InterPro" id="IPR003864">
    <property type="entry name" value="CSC1/OSCA1-like_7TM"/>
</dbReference>
<feature type="compositionally biased region" description="Low complexity" evidence="8">
    <location>
        <begin position="261"/>
        <end position="275"/>
    </location>
</feature>
<dbReference type="InterPro" id="IPR027815">
    <property type="entry name" value="CSC1/OSCA1-like_cyt"/>
</dbReference>
<name>A0A9D4YTE3_CHLVU</name>
<feature type="compositionally biased region" description="Low complexity" evidence="8">
    <location>
        <begin position="400"/>
        <end position="409"/>
    </location>
</feature>
<dbReference type="GO" id="GO:0005227">
    <property type="term" value="F:calcium-activated cation channel activity"/>
    <property type="evidence" value="ECO:0007669"/>
    <property type="project" value="InterPro"/>
</dbReference>
<protein>
    <recommendedName>
        <fullName evidence="15">ERD4-related membrane protein</fullName>
    </recommendedName>
</protein>
<evidence type="ECO:0000256" key="6">
    <source>
        <dbReference type="ARBA" id="ARBA00023136"/>
    </source>
</evidence>
<comment type="subcellular location">
    <subcellularLocation>
        <location evidence="1">Membrane</location>
        <topology evidence="1">Multi-pass membrane protein</topology>
    </subcellularLocation>
</comment>
<keyword evidence="5 9" id="KW-1133">Transmembrane helix</keyword>
<keyword evidence="6 9" id="KW-0472">Membrane</keyword>
<feature type="compositionally biased region" description="Low complexity" evidence="8">
    <location>
        <begin position="293"/>
        <end position="316"/>
    </location>
</feature>
<evidence type="ECO:0000256" key="9">
    <source>
        <dbReference type="SAM" id="Phobius"/>
    </source>
</evidence>
<dbReference type="PANTHER" id="PTHR13018">
    <property type="entry name" value="PROBABLE MEMBRANE PROTEIN DUF221-RELATED"/>
    <property type="match status" value="1"/>
</dbReference>
<keyword evidence="3" id="KW-0813">Transport</keyword>
<feature type="transmembrane region" description="Helical" evidence="9">
    <location>
        <begin position="1152"/>
        <end position="1174"/>
    </location>
</feature>
<evidence type="ECO:0000259" key="12">
    <source>
        <dbReference type="Pfam" id="PF14703"/>
    </source>
</evidence>
<feature type="compositionally biased region" description="Low complexity" evidence="8">
    <location>
        <begin position="568"/>
        <end position="589"/>
    </location>
</feature>
<feature type="domain" description="CSC1/OSCA1-like cytosolic" evidence="12">
    <location>
        <begin position="1007"/>
        <end position="1138"/>
    </location>
</feature>
<sequence length="1522" mass="163307">MWQHVAATGQRLLLQAELAPSAEAAAAPGPSTDPTNSTSGYEVSFSSSSCLNTTSPVCYSTAISGENLITGMWVNLILGLLCYLAFVLFRGMRGFEFYHARLLLPTVSRKPPQLALHGHRRLWGWLQPVFTVSDEELVRSAGLDALVGIRIISFGVMLFLPMTLGGMAVLLPINYTSDYYKQIAEEEGMDEYTSVFMRMTISNIRQRSPLLWVHFVFVYLNVFWASWLIIEYYKEYIALRQTYLVRCTSVPGDQRVLRNDSSSSPPLLTPSMGPSRSPMKRAMAVAHSPTRRGGNSNGNHPSTNSSGNNGGSNPFSLFKSSSATVGRTLSRIKLPRRSTSRAGDEFGDFAFRPGSRFGSPSSSPPPGSPTYLNPGCQPREVAGGGSIFRYGPSRFHHSRNNSSPSSTGAAAAAINADGSAIGLAAALAALPQGSPVHRGGQAPQDCSQQQQQQGAFGGGIELATAAAFGSVERRGGGGGGGGGDTSALAAAPAGACEQPLTQQEPATSEASTPGWDAAGGSRARRPLLYDQSVRSSDRHPTESPPAGKGLPPLPAQAAGIMSGGGKAAGAAFEEQGAQQQSPPQQQGSATAEHPVRQLSLSFGRGSVLAELGSLSLRGSGSQCMSDEADTAASKPSQSQTNGGGSGGALSAARLAALAAGDSGSLVSGGSTQALLALAQQPDSATADGSYGSLGLSGLRSAPGDASPTPPGAISRGNGSAAALLPLQQSPGAAVGDGSSPSTADTLPVRPRHAATSSVDVAAALGYDQAPPNAEEIYAAILSRNRAQRDGGDALAAVYCGSGEEAADGSGGGGGGEGIATRWWTSLQRPGDASDMPAVSSLNQSITYKGAVRLAHPPGGGEGGRAQLATNASLFTCLVMDMPLEKLKLRKLGVFPTVWRMIHLEAASASTLTHSCPSGNLLSGGGSGSATPDNGGGRHPEDIAMSLDELEKGRQADADRNDLESHATGLWGVVARLRSLWRNRDRYADWRRDVRWAMYNKRLRSATDLFSELFGSDFDSIIPIYPTASVDKLAHKWDNKTARLERLQCELRDCPRHKPARAVKLKQRIMVLQRQLAELQADIAAERDAVLSDLPSTCFFATFKSQQAAAIASQTNLNPIMQRLFNVQPAPRPDDVNWSALQRSWWQRTLRPLYALPLILFFMLLPIGMFTGAFAQLSVALCGNPNDPATRSGSWYCSDNSWATFMRNALTSLAPSIVLSIYNMVFLPVMVYYAAQMEGQHVSLSALDRRCAHLFFYWDVFNVFLGALFGGTVLAELSTFLQNPAYIWQALGSAIPAASNFFINYVMYRALVMSAFRLFYPHQAIMSSIVKWLRIAPKAKTQRDKLMEVPPRNCRYGRDIGIPVLMNYVMVCSMCITSPLILPFGLLYFAGLWAVWRYQALYVYQRQYESGGQFWPLVAHKVVACQLIMVVFTACVMLFKGGYTQAALLFITLPIFLLRFDNYLTKRYDDLVRQVPLMAVHTAGRSRVPPDIYTPPPLRQGGQGWHPEWGKVWQNWGIGRYTI</sequence>
<feature type="domain" description="CSC1/OSCA1-like 7TM region" evidence="10">
    <location>
        <begin position="1202"/>
        <end position="1433"/>
    </location>
</feature>
<feature type="region of interest" description="Disordered" evidence="8">
    <location>
        <begin position="616"/>
        <end position="648"/>
    </location>
</feature>
<evidence type="ECO:0000256" key="4">
    <source>
        <dbReference type="ARBA" id="ARBA00022692"/>
    </source>
</evidence>
<reference evidence="13" key="1">
    <citation type="journal article" date="2019" name="Plant J.">
        <title>Chlorella vulgaris genome assembly and annotation reveals the molecular basis for metabolic acclimation to high light conditions.</title>
        <authorList>
            <person name="Cecchin M."/>
            <person name="Marcolungo L."/>
            <person name="Rossato M."/>
            <person name="Girolomoni L."/>
            <person name="Cosentino E."/>
            <person name="Cuine S."/>
            <person name="Li-Beisson Y."/>
            <person name="Delledonne M."/>
            <person name="Ballottari M."/>
        </authorList>
    </citation>
    <scope>NUCLEOTIDE SEQUENCE</scope>
    <source>
        <strain evidence="13">211/11P</strain>
    </source>
</reference>
<feature type="region of interest" description="Disordered" evidence="8">
    <location>
        <begin position="255"/>
        <end position="409"/>
    </location>
</feature>
<evidence type="ECO:0008006" key="15">
    <source>
        <dbReference type="Google" id="ProtNLM"/>
    </source>
</evidence>
<evidence type="ECO:0000256" key="5">
    <source>
        <dbReference type="ARBA" id="ARBA00022989"/>
    </source>
</evidence>
<reference evidence="13" key="2">
    <citation type="submission" date="2020-11" db="EMBL/GenBank/DDBJ databases">
        <authorList>
            <person name="Cecchin M."/>
            <person name="Marcolungo L."/>
            <person name="Rossato M."/>
            <person name="Girolomoni L."/>
            <person name="Cosentino E."/>
            <person name="Cuine S."/>
            <person name="Li-Beisson Y."/>
            <person name="Delledonne M."/>
            <person name="Ballottari M."/>
        </authorList>
    </citation>
    <scope>NUCLEOTIDE SEQUENCE</scope>
    <source>
        <strain evidence="13">211/11P</strain>
        <tissue evidence="13">Whole cell</tissue>
    </source>
</reference>
<feature type="transmembrane region" description="Helical" evidence="9">
    <location>
        <begin position="1254"/>
        <end position="1273"/>
    </location>
</feature>
<evidence type="ECO:0000256" key="1">
    <source>
        <dbReference type="ARBA" id="ARBA00004141"/>
    </source>
</evidence>
<dbReference type="GO" id="GO:0005886">
    <property type="term" value="C:plasma membrane"/>
    <property type="evidence" value="ECO:0007669"/>
    <property type="project" value="TreeGrafter"/>
</dbReference>
<comment type="caution">
    <text evidence="13">The sequence shown here is derived from an EMBL/GenBank/DDBJ whole genome shotgun (WGS) entry which is preliminary data.</text>
</comment>
<dbReference type="OrthoDB" id="1689567at2759"/>
<feature type="region of interest" description="Disordered" evidence="8">
    <location>
        <begin position="683"/>
        <end position="752"/>
    </location>
</feature>
<gene>
    <name evidence="13" type="ORF">D9Q98_008427</name>
</gene>
<feature type="compositionally biased region" description="Polar residues" evidence="8">
    <location>
        <begin position="318"/>
        <end position="327"/>
    </location>
</feature>
<proteinExistence type="inferred from homology"/>
<feature type="compositionally biased region" description="Low complexity" evidence="8">
    <location>
        <begin position="351"/>
        <end position="361"/>
    </location>
</feature>
<dbReference type="InterPro" id="IPR032880">
    <property type="entry name" value="CSC1/OSCA1-like_N"/>
</dbReference>
<feature type="compositionally biased region" description="Low complexity" evidence="8">
    <location>
        <begin position="544"/>
        <end position="560"/>
    </location>
</feature>